<dbReference type="OrthoDB" id="7743910at2"/>
<dbReference type="RefSeq" id="WP_142661715.1">
    <property type="nucleotide sequence ID" value="NZ_FXTK01000002.1"/>
</dbReference>
<sequence>MQIDDETLMALADGELDAERADAVRRAVDADPELQARLFRFTETRRLLGGLREDPGQDAGEDPLAAMIRAAAAPASAPASASAMPPMPEPANTNRRPWLAAAASVAIAAFAFGWWQNDKPGPQAFGQPEIAALDELRTGQVRGLDDGTQLSMIASFRGSEGQLCREYEAVNAGTVRTVLACRGSEGWVQRFAALAATEEGTFQPASGESSIDAALQAVGAGAPLTPEEEAAALGDSAEGLPPS</sequence>
<evidence type="ECO:0000313" key="2">
    <source>
        <dbReference type="Proteomes" id="UP000319014"/>
    </source>
</evidence>
<gene>
    <name evidence="1" type="ORF">SAMN06265221_102175</name>
</gene>
<dbReference type="AlphaFoldDB" id="A0A521B9V6"/>
<proteinExistence type="predicted"/>
<accession>A0A521B9V6</accession>
<dbReference type="Proteomes" id="UP000319014">
    <property type="component" value="Unassembled WGS sequence"/>
</dbReference>
<evidence type="ECO:0008006" key="3">
    <source>
        <dbReference type="Google" id="ProtNLM"/>
    </source>
</evidence>
<keyword evidence="2" id="KW-1185">Reference proteome</keyword>
<dbReference type="InterPro" id="IPR041916">
    <property type="entry name" value="Anti_sigma_zinc_sf"/>
</dbReference>
<name>A0A521B9V6_9RHOB</name>
<dbReference type="EMBL" id="FXTK01000002">
    <property type="protein sequence ID" value="SMO43884.1"/>
    <property type="molecule type" value="Genomic_DNA"/>
</dbReference>
<protein>
    <recommendedName>
        <fullName evidence="3">Transmembrane transcriptional regulator (Anti-sigma factor RsiW)</fullName>
    </recommendedName>
</protein>
<organism evidence="1 2">
    <name type="scientific">Paracoccus laeviglucosivorans</name>
    <dbReference type="NCBI Taxonomy" id="1197861"/>
    <lineage>
        <taxon>Bacteria</taxon>
        <taxon>Pseudomonadati</taxon>
        <taxon>Pseudomonadota</taxon>
        <taxon>Alphaproteobacteria</taxon>
        <taxon>Rhodobacterales</taxon>
        <taxon>Paracoccaceae</taxon>
        <taxon>Paracoccus</taxon>
    </lineage>
</organism>
<reference evidence="1 2" key="1">
    <citation type="submission" date="2017-05" db="EMBL/GenBank/DDBJ databases">
        <authorList>
            <person name="Varghese N."/>
            <person name="Submissions S."/>
        </authorList>
    </citation>
    <scope>NUCLEOTIDE SEQUENCE [LARGE SCALE GENOMIC DNA]</scope>
    <source>
        <strain evidence="1 2">DSM 100094</strain>
    </source>
</reference>
<evidence type="ECO:0000313" key="1">
    <source>
        <dbReference type="EMBL" id="SMO43884.1"/>
    </source>
</evidence>
<dbReference type="Gene3D" id="1.10.10.1320">
    <property type="entry name" value="Anti-sigma factor, zinc-finger domain"/>
    <property type="match status" value="1"/>
</dbReference>